<sequence length="125" mass="13605">MTVEQDVYDRLTCVSNLLDSGQPLDGVRVRCCAELLRTAVERAVALTCGADQPVHALLLSLPRHVDADLAVDAVQLWHALARATRQHDYEVMPTPEELRGWHADVTSVTGALLSAFTLSGTIEIS</sequence>
<keyword evidence="2" id="KW-1185">Reference proteome</keyword>
<accession>A0A563EN73</accession>
<name>A0A563EN73_9PSEU</name>
<dbReference type="EMBL" id="VOBR01000022">
    <property type="protein sequence ID" value="TWP48081.1"/>
    <property type="molecule type" value="Genomic_DNA"/>
</dbReference>
<proteinExistence type="predicted"/>
<dbReference type="Proteomes" id="UP000316639">
    <property type="component" value="Unassembled WGS sequence"/>
</dbReference>
<comment type="caution">
    <text evidence="1">The sequence shown here is derived from an EMBL/GenBank/DDBJ whole genome shotgun (WGS) entry which is preliminary data.</text>
</comment>
<evidence type="ECO:0000313" key="2">
    <source>
        <dbReference type="Proteomes" id="UP000316639"/>
    </source>
</evidence>
<dbReference type="OrthoDB" id="4322177at2"/>
<dbReference type="AlphaFoldDB" id="A0A563EN73"/>
<reference evidence="1 2" key="1">
    <citation type="submission" date="2019-07" db="EMBL/GenBank/DDBJ databases">
        <title>Lentzea xizangensis sp. nov., isolated from Qinghai-Tibetan Plateau Soils.</title>
        <authorList>
            <person name="Huang J."/>
        </authorList>
    </citation>
    <scope>NUCLEOTIDE SEQUENCE [LARGE SCALE GENOMIC DNA]</scope>
    <source>
        <strain evidence="1 2">FXJ1.1311</strain>
    </source>
</reference>
<organism evidence="1 2">
    <name type="scientific">Lentzea tibetensis</name>
    <dbReference type="NCBI Taxonomy" id="2591470"/>
    <lineage>
        <taxon>Bacteria</taxon>
        <taxon>Bacillati</taxon>
        <taxon>Actinomycetota</taxon>
        <taxon>Actinomycetes</taxon>
        <taxon>Pseudonocardiales</taxon>
        <taxon>Pseudonocardiaceae</taxon>
        <taxon>Lentzea</taxon>
    </lineage>
</organism>
<protein>
    <submittedName>
        <fullName evidence="1">Uncharacterized protein</fullName>
    </submittedName>
</protein>
<gene>
    <name evidence="1" type="ORF">FKR81_29305</name>
</gene>
<dbReference type="RefSeq" id="WP_146356670.1">
    <property type="nucleotide sequence ID" value="NZ_VOBR01000022.1"/>
</dbReference>
<evidence type="ECO:0000313" key="1">
    <source>
        <dbReference type="EMBL" id="TWP48081.1"/>
    </source>
</evidence>